<gene>
    <name evidence="1" type="ORF">METZ01_LOCUS468206</name>
</gene>
<dbReference type="PANTHER" id="PTHR35190:SF2">
    <property type="entry name" value="PROTEIN DCD1B"/>
    <property type="match status" value="1"/>
</dbReference>
<dbReference type="InterPro" id="IPR047803">
    <property type="entry name" value="DCD1A/B-like"/>
</dbReference>
<name>A0A383B5T5_9ZZZZ</name>
<feature type="non-terminal residue" evidence="1">
    <location>
        <position position="247"/>
    </location>
</feature>
<dbReference type="InterPro" id="IPR047794">
    <property type="entry name" value="C45_proenzyme-like"/>
</dbReference>
<dbReference type="EMBL" id="UINC01197725">
    <property type="protein sequence ID" value="SVE15352.1"/>
    <property type="molecule type" value="Genomic_DNA"/>
</dbReference>
<organism evidence="1">
    <name type="scientific">marine metagenome</name>
    <dbReference type="NCBI Taxonomy" id="408172"/>
    <lineage>
        <taxon>unclassified sequences</taxon>
        <taxon>metagenomes</taxon>
        <taxon>ecological metagenomes</taxon>
    </lineage>
</organism>
<evidence type="ECO:0000313" key="1">
    <source>
        <dbReference type="EMBL" id="SVE15352.1"/>
    </source>
</evidence>
<proteinExistence type="predicted"/>
<reference evidence="1" key="1">
    <citation type="submission" date="2018-05" db="EMBL/GenBank/DDBJ databases">
        <authorList>
            <person name="Lanie J.A."/>
            <person name="Ng W.-L."/>
            <person name="Kazmierczak K.M."/>
            <person name="Andrzejewski T.M."/>
            <person name="Davidsen T.M."/>
            <person name="Wayne K.J."/>
            <person name="Tettelin H."/>
            <person name="Glass J.I."/>
            <person name="Rusch D."/>
            <person name="Podicherti R."/>
            <person name="Tsui H.-C.T."/>
            <person name="Winkler M.E."/>
        </authorList>
    </citation>
    <scope>NUCLEOTIDE SEQUENCE</scope>
</reference>
<dbReference type="PANTHER" id="PTHR35190">
    <property type="entry name" value="PROTEIN DCD1B"/>
    <property type="match status" value="1"/>
</dbReference>
<dbReference type="Gene3D" id="3.60.60.10">
    <property type="entry name" value="Penicillin V Acylase, Chain A"/>
    <property type="match status" value="1"/>
</dbReference>
<dbReference type="AlphaFoldDB" id="A0A383B5T5"/>
<sequence length="247" mass="26662">RTTAGFRPALAFVMFLFLLVNPAGAQTVARCGQGWLEKIGGYPVLHLKGTHYEMGFQHGALLREHVQQNMDFLLKKKGDEALAQLGPIKLKPVTVLSAIVAIQQKHVPQKFKDELRGLAAGAQVPLKDAQLTNFIPELFHCSGFALMNSATKDGTLYHGRVLDYGIDLGLQDHAVIIVAEPKGGIPFVNVSYAGFIGSVSGMNARHVSIGELGGRGLGHWAGVPMAFLVREALEQGKNLDTAIAVFR</sequence>
<feature type="non-terminal residue" evidence="1">
    <location>
        <position position="1"/>
    </location>
</feature>
<accession>A0A383B5T5</accession>
<dbReference type="NCBIfam" id="NF040521">
    <property type="entry name" value="C45_proenzyme"/>
    <property type="match status" value="1"/>
</dbReference>
<protein>
    <submittedName>
        <fullName evidence="1">Uncharacterized protein</fullName>
    </submittedName>
</protein>